<proteinExistence type="predicted"/>
<sequence>MDGKSFKQILIILGIFMVLSSSYNTVRYHNKLIYYQKLRESTPENFAQLYMEFPELWQNKNFNEINLDLRFSVVSCAWEYQTLRNASFLNILIGIILISIGFISIRKFIFIRK</sequence>
<dbReference type="Proteomes" id="UP000092420">
    <property type="component" value="Unassembled WGS sequence"/>
</dbReference>
<dbReference type="EMBL" id="LNJB01000026">
    <property type="protein sequence ID" value="KYC53412.1"/>
    <property type="molecule type" value="Genomic_DNA"/>
</dbReference>
<evidence type="ECO:0000256" key="1">
    <source>
        <dbReference type="SAM" id="Phobius"/>
    </source>
</evidence>
<keyword evidence="1" id="KW-0472">Membrane</keyword>
<dbReference type="AlphaFoldDB" id="A0A150J847"/>
<feature type="transmembrane region" description="Helical" evidence="1">
    <location>
        <begin position="9"/>
        <end position="26"/>
    </location>
</feature>
<protein>
    <submittedName>
        <fullName evidence="2">Uncharacterized protein</fullName>
    </submittedName>
</protein>
<keyword evidence="1" id="KW-1133">Transmembrane helix</keyword>
<evidence type="ECO:0000313" key="3">
    <source>
        <dbReference type="Proteomes" id="UP000092420"/>
    </source>
</evidence>
<evidence type="ECO:0000313" key="2">
    <source>
        <dbReference type="EMBL" id="KYC53412.1"/>
    </source>
</evidence>
<name>A0A150J847_9EURY</name>
<feature type="transmembrane region" description="Helical" evidence="1">
    <location>
        <begin position="88"/>
        <end position="109"/>
    </location>
</feature>
<organism evidence="2 3">
    <name type="scientific">Candidatus Methanofastidiosum methylothiophilum</name>
    <dbReference type="NCBI Taxonomy" id="1705564"/>
    <lineage>
        <taxon>Archaea</taxon>
        <taxon>Methanobacteriati</taxon>
        <taxon>Methanobacteriota</taxon>
        <taxon>Stenosarchaea group</taxon>
        <taxon>Candidatus Methanofastidiosia</taxon>
        <taxon>Candidatus Methanofastidiosales</taxon>
        <taxon>Candidatus Methanofastidiosaceae</taxon>
        <taxon>Candidatus Methanofastidiosum</taxon>
    </lineage>
</organism>
<keyword evidence="1" id="KW-0812">Transmembrane</keyword>
<gene>
    <name evidence="2" type="ORF">AN188_01443</name>
</gene>
<reference evidence="2 3" key="1">
    <citation type="journal article" date="2016" name="ISME J.">
        <title>Chasing the elusive Euryarchaeota class WSA2: genomes reveal a uniquely fastidious methyl-reducing methanogen.</title>
        <authorList>
            <person name="Nobu M.K."/>
            <person name="Narihiro T."/>
            <person name="Kuroda K."/>
            <person name="Mei R."/>
            <person name="Liu W.T."/>
        </authorList>
    </citation>
    <scope>NUCLEOTIDE SEQUENCE [LARGE SCALE GENOMIC DNA]</scope>
    <source>
        <strain evidence="2">ADurb1013_Bin02101</strain>
    </source>
</reference>
<accession>A0A150J847</accession>
<comment type="caution">
    <text evidence="2">The sequence shown here is derived from an EMBL/GenBank/DDBJ whole genome shotgun (WGS) entry which is preliminary data.</text>
</comment>